<feature type="compositionally biased region" description="Polar residues" evidence="1">
    <location>
        <begin position="652"/>
        <end position="680"/>
    </location>
</feature>
<name>A0A5M9M4K9_9EURO</name>
<gene>
    <name evidence="2" type="ORF">ATNIH1004_011777</name>
</gene>
<feature type="region of interest" description="Disordered" evidence="1">
    <location>
        <begin position="651"/>
        <end position="682"/>
    </location>
</feature>
<feature type="compositionally biased region" description="Polar residues" evidence="1">
    <location>
        <begin position="145"/>
        <end position="159"/>
    </location>
</feature>
<dbReference type="RefSeq" id="XP_033421003.1">
    <property type="nucleotide sequence ID" value="XM_033576339.1"/>
</dbReference>
<evidence type="ECO:0000256" key="1">
    <source>
        <dbReference type="SAM" id="MobiDB-lite"/>
    </source>
</evidence>
<sequence length="713" mass="80270">MGLSQSKAVIDKVIVASTRASYEGRQDIQEILSDNEFVDNLHGLWQQVPYPFQNRIAPVRQSKVTCPSRFINHKKNSATSMLAAYRRKGYLASYKAVTRYRKQRPENPTVAAYKVKKHLAFHQTGGHHQKKKHAKFRNRIKSSHTTRNSQKQRPADVTSDNLQQLIDDVRQWRSNIPGFFHEEGTTELSFHNPLAGTYKLLKQLEQRNVRDEMRIRLLKVMFHRLLEKVCNQYARSKDIKRVIRVIAISGLVDDNSEQIEDCIKSWGKSGRRLDCLCKDLSDGDTRNERHLGKLFLLPKNITSNYLEKLGYKSRNRLQAIERLKNSGIRTDKLYEDIDEFAGCVFLYLWKRVEEAITQESLPVGQQLQGNSTGFERASCQTVSSDEVATELATQSSVQRTSQSDIGLHDAVGTPFQTQPALSSHSPANQSAAVDLSNLVQPLTSDMEPHLSAVMPGQREADIWPLMQRISIPASTVVQYGSGSAGMQPTSNHQFPTNNCPSFPQPYIEPLGTDMEPHLSGVMPNQMEADIWPLMQRIPIPASSNIDYYNQPMETQPTSSNPYVQPLGAHTEQHLDGAMPDQMQVDIWPFMQRIHTCTTAEVGEGMITTTQQGFNQGSVPQHENSSDTDTQLRATQNYPHCSLLSSRERAQCLDSSQRSDPSSNTLAASHVASEQQSSLDGQHSGLPYCEVDRYISNNQYGNYHYIPPATTIGA</sequence>
<dbReference type="EMBL" id="QUQM01000009">
    <property type="protein sequence ID" value="KAA8641641.1"/>
    <property type="molecule type" value="Genomic_DNA"/>
</dbReference>
<protein>
    <submittedName>
        <fullName evidence="2">Uncharacterized protein</fullName>
    </submittedName>
</protein>
<organism evidence="2 3">
    <name type="scientific">Aspergillus tanneri</name>
    <dbReference type="NCBI Taxonomy" id="1220188"/>
    <lineage>
        <taxon>Eukaryota</taxon>
        <taxon>Fungi</taxon>
        <taxon>Dikarya</taxon>
        <taxon>Ascomycota</taxon>
        <taxon>Pezizomycotina</taxon>
        <taxon>Eurotiomycetes</taxon>
        <taxon>Eurotiomycetidae</taxon>
        <taxon>Eurotiales</taxon>
        <taxon>Aspergillaceae</taxon>
        <taxon>Aspergillus</taxon>
        <taxon>Aspergillus subgen. Circumdati</taxon>
    </lineage>
</organism>
<reference evidence="2 3" key="1">
    <citation type="submission" date="2019-08" db="EMBL/GenBank/DDBJ databases">
        <title>The genome sequence of a newly discovered highly antifungal drug resistant Aspergillus species, Aspergillus tanneri NIH 1004.</title>
        <authorList>
            <person name="Mounaud S."/>
            <person name="Singh I."/>
            <person name="Joardar V."/>
            <person name="Pakala S."/>
            <person name="Pakala S."/>
            <person name="Venepally P."/>
            <person name="Chung J.K."/>
            <person name="Losada L."/>
            <person name="Nierman W.C."/>
        </authorList>
    </citation>
    <scope>NUCLEOTIDE SEQUENCE [LARGE SCALE GENOMIC DNA]</scope>
    <source>
        <strain evidence="2 3">NIH1004</strain>
    </source>
</reference>
<feature type="compositionally biased region" description="Basic residues" evidence="1">
    <location>
        <begin position="123"/>
        <end position="144"/>
    </location>
</feature>
<evidence type="ECO:0000313" key="3">
    <source>
        <dbReference type="Proteomes" id="UP000324241"/>
    </source>
</evidence>
<feature type="region of interest" description="Disordered" evidence="1">
    <location>
        <begin position="123"/>
        <end position="159"/>
    </location>
</feature>
<comment type="caution">
    <text evidence="2">The sequence shown here is derived from an EMBL/GenBank/DDBJ whole genome shotgun (WGS) entry which is preliminary data.</text>
</comment>
<dbReference type="Proteomes" id="UP000324241">
    <property type="component" value="Unassembled WGS sequence"/>
</dbReference>
<dbReference type="AlphaFoldDB" id="A0A5M9M4K9"/>
<evidence type="ECO:0000313" key="2">
    <source>
        <dbReference type="EMBL" id="KAA8641641.1"/>
    </source>
</evidence>
<accession>A0A5M9M4K9</accession>
<dbReference type="GeneID" id="54334478"/>
<proteinExistence type="predicted"/>
<dbReference type="OrthoDB" id="4506844at2759"/>
<feature type="region of interest" description="Disordered" evidence="1">
    <location>
        <begin position="610"/>
        <end position="629"/>
    </location>
</feature>